<dbReference type="GO" id="GO:0005886">
    <property type="term" value="C:plasma membrane"/>
    <property type="evidence" value="ECO:0007669"/>
    <property type="project" value="TreeGrafter"/>
</dbReference>
<keyword evidence="5" id="KW-0472">Membrane</keyword>
<dbReference type="Proteomes" id="UP001320691">
    <property type="component" value="Unassembled WGS sequence"/>
</dbReference>
<dbReference type="GO" id="GO:0007165">
    <property type="term" value="P:signal transduction"/>
    <property type="evidence" value="ECO:0007669"/>
    <property type="project" value="UniProtKB-KW"/>
</dbReference>
<dbReference type="SUPFAM" id="SSF158472">
    <property type="entry name" value="HAMP domain-like"/>
    <property type="match status" value="1"/>
</dbReference>
<dbReference type="SMART" id="SM00304">
    <property type="entry name" value="HAMP"/>
    <property type="match status" value="2"/>
</dbReference>
<dbReference type="AlphaFoldDB" id="A0AAW5PH49"/>
<dbReference type="InterPro" id="IPR004089">
    <property type="entry name" value="MCPsignal_dom"/>
</dbReference>
<dbReference type="CDD" id="cd06225">
    <property type="entry name" value="HAMP"/>
    <property type="match status" value="1"/>
</dbReference>
<dbReference type="GO" id="GO:0006935">
    <property type="term" value="P:chemotaxis"/>
    <property type="evidence" value="ECO:0007669"/>
    <property type="project" value="UniProtKB-KW"/>
</dbReference>
<dbReference type="Gene3D" id="1.10.287.950">
    <property type="entry name" value="Methyl-accepting chemotaxis protein"/>
    <property type="match status" value="1"/>
</dbReference>
<dbReference type="Gene3D" id="1.20.120.1530">
    <property type="match status" value="2"/>
</dbReference>
<dbReference type="FunFam" id="1.10.287.950:FF:000002">
    <property type="entry name" value="Methyl-accepting chemotaxis protein"/>
    <property type="match status" value="1"/>
</dbReference>
<evidence type="ECO:0000256" key="4">
    <source>
        <dbReference type="PROSITE-ProRule" id="PRU00284"/>
    </source>
</evidence>
<reference evidence="8" key="1">
    <citation type="submission" date="2022-08" db="EMBL/GenBank/DDBJ databases">
        <title>Genomic analyses of the natural microbiome of Caenorhabditis elegans.</title>
        <authorList>
            <person name="Samuel B."/>
        </authorList>
    </citation>
    <scope>NUCLEOTIDE SEQUENCE</scope>
    <source>
        <strain evidence="8">BIGb0277</strain>
    </source>
</reference>
<keyword evidence="5" id="KW-0812">Transmembrane</keyword>
<dbReference type="InterPro" id="IPR041395">
    <property type="entry name" value="McpB_HAMP_3rd"/>
</dbReference>
<dbReference type="InterPro" id="IPR024478">
    <property type="entry name" value="HlyB_4HB_MCP"/>
</dbReference>
<sequence>MDYFRNLNVGAKLAAGFGLILVLLIASSSLALYQADKIGRQVDVMEQNSKKVQLLYALRRDNFENERNVRDLILNGTDNGEAILADIASTRADYAKSSEALDAMPHDASGTAAKQVIKDARAAALPIHNQIIELAKANEDDAAKSLLYGEALPLMQARSTSLQNAVELQVKRNADGAAAIDTAIATSRTLMIVFSLVALLCGGLLAWLTARSLTGPLRRAMSVSTAIAEGRFDTPIGRAGRDETGQLLSSMDAMAHRLRAFSAAQQEMAQRHDKGELDFRIDETAFPGDFGRIAAGTNAVVGSNIALTQRLVDVMQHYAVGDLRDDMEALPGDKARFTEAMAVTKRNLSAINAQIRMLGSAAAAGDFSVRGDEAAFEHEFKAMIERLNLMMHVSDENLRKLSALLKAIAAGDLTARMDGEFQGVFAQMRDDANSTVGQLTTIIGSIQVAAGSINTAAVEIASGNNDLSRRTEQQAANLEETAASMEELTSTVRQNAEHARQANQLAISAGGVASDGGKVVLDVVSTMREISTSSKRIGDIITVIDGISFQTNILALNAAVEAARAGEQGRGFAVVASEVRTLAQRSAAAAKEIKELIEDSVTKVTIGAGLVDKAGVTMEEIVTSVRRVTDIMGEISAASQEQSAGIEQVSQTVVQLDETTQQNAALVEEATAAARSMEEQATTLSGAVARFKLSHSSYAEAPQPARVPTAASVTAKASATARGPALAPKSALPRVAMADTGGDWQEF</sequence>
<gene>
    <name evidence="8" type="ORF">M2412_001000</name>
</gene>
<dbReference type="RefSeq" id="WP_259259795.1">
    <property type="nucleotide sequence ID" value="NZ_JANUEK010000002.1"/>
</dbReference>
<accession>A0AAW5PH49</accession>
<dbReference type="Pfam" id="PF18947">
    <property type="entry name" value="HAMP_2"/>
    <property type="match status" value="1"/>
</dbReference>
<dbReference type="CDD" id="cd19411">
    <property type="entry name" value="MCP2201-like_sensor"/>
    <property type="match status" value="1"/>
</dbReference>
<dbReference type="InterPro" id="IPR051310">
    <property type="entry name" value="MCP_chemotaxis"/>
</dbReference>
<dbReference type="SUPFAM" id="SSF58104">
    <property type="entry name" value="Methyl-accepting chemotaxis protein (MCP) signaling domain"/>
    <property type="match status" value="1"/>
</dbReference>
<evidence type="ECO:0000259" key="6">
    <source>
        <dbReference type="PROSITE" id="PS50111"/>
    </source>
</evidence>
<keyword evidence="5" id="KW-1133">Transmembrane helix</keyword>
<evidence type="ECO:0000256" key="1">
    <source>
        <dbReference type="ARBA" id="ARBA00022481"/>
    </source>
</evidence>
<feature type="domain" description="HAMP" evidence="7">
    <location>
        <begin position="398"/>
        <end position="444"/>
    </location>
</feature>
<dbReference type="Pfam" id="PF18575">
    <property type="entry name" value="HAMP_N3"/>
    <property type="match status" value="1"/>
</dbReference>
<dbReference type="PANTHER" id="PTHR43531:SF14">
    <property type="entry name" value="METHYL-ACCEPTING CHEMOTAXIS PROTEIN I-RELATED"/>
    <property type="match status" value="1"/>
</dbReference>
<dbReference type="PROSITE" id="PS50885">
    <property type="entry name" value="HAMP"/>
    <property type="match status" value="2"/>
</dbReference>
<evidence type="ECO:0000313" key="9">
    <source>
        <dbReference type="Proteomes" id="UP001320691"/>
    </source>
</evidence>
<keyword evidence="1" id="KW-0488">Methylation</keyword>
<comment type="similarity">
    <text evidence="3">Belongs to the methyl-accepting chemotaxis (MCP) protein family.</text>
</comment>
<protein>
    <submittedName>
        <fullName evidence="8">Methyl-accepting chemotaxis protein</fullName>
    </submittedName>
</protein>
<dbReference type="Pfam" id="PF00015">
    <property type="entry name" value="MCPsignal"/>
    <property type="match status" value="1"/>
</dbReference>
<feature type="domain" description="HAMP" evidence="7">
    <location>
        <begin position="211"/>
        <end position="263"/>
    </location>
</feature>
<dbReference type="Pfam" id="PF00672">
    <property type="entry name" value="HAMP"/>
    <property type="match status" value="1"/>
</dbReference>
<comment type="caution">
    <text evidence="8">The sequence shown here is derived from an EMBL/GenBank/DDBJ whole genome shotgun (WGS) entry which is preliminary data.</text>
</comment>
<dbReference type="InterPro" id="IPR004090">
    <property type="entry name" value="Chemotax_Me-accpt_rcpt"/>
</dbReference>
<organism evidence="8 9">
    <name type="scientific">Stenotrophomonas rhizophila</name>
    <dbReference type="NCBI Taxonomy" id="216778"/>
    <lineage>
        <taxon>Bacteria</taxon>
        <taxon>Pseudomonadati</taxon>
        <taxon>Pseudomonadota</taxon>
        <taxon>Gammaproteobacteria</taxon>
        <taxon>Lysobacterales</taxon>
        <taxon>Lysobacteraceae</taxon>
        <taxon>Stenotrophomonas</taxon>
    </lineage>
</organism>
<evidence type="ECO:0000256" key="5">
    <source>
        <dbReference type="SAM" id="Phobius"/>
    </source>
</evidence>
<evidence type="ECO:0000256" key="3">
    <source>
        <dbReference type="ARBA" id="ARBA00029447"/>
    </source>
</evidence>
<dbReference type="SMART" id="SM00283">
    <property type="entry name" value="MA"/>
    <property type="match status" value="1"/>
</dbReference>
<dbReference type="InterPro" id="IPR003660">
    <property type="entry name" value="HAMP_dom"/>
</dbReference>
<feature type="transmembrane region" description="Helical" evidence="5">
    <location>
        <begin position="190"/>
        <end position="210"/>
    </location>
</feature>
<dbReference type="Pfam" id="PF12729">
    <property type="entry name" value="4HB_MCP_1"/>
    <property type="match status" value="1"/>
</dbReference>
<dbReference type="PANTHER" id="PTHR43531">
    <property type="entry name" value="PROTEIN ICFG"/>
    <property type="match status" value="1"/>
</dbReference>
<feature type="domain" description="Methyl-accepting transducer" evidence="6">
    <location>
        <begin position="449"/>
        <end position="678"/>
    </location>
</feature>
<keyword evidence="2 4" id="KW-0807">Transducer</keyword>
<evidence type="ECO:0000259" key="7">
    <source>
        <dbReference type="PROSITE" id="PS50885"/>
    </source>
</evidence>
<evidence type="ECO:0000313" key="8">
    <source>
        <dbReference type="EMBL" id="MCS4279033.1"/>
    </source>
</evidence>
<dbReference type="InterPro" id="IPR047347">
    <property type="entry name" value="YvaQ-like_sensor"/>
</dbReference>
<dbReference type="PROSITE" id="PS50111">
    <property type="entry name" value="CHEMOTAXIS_TRANSDUC_2"/>
    <property type="match status" value="1"/>
</dbReference>
<dbReference type="CDD" id="cd11386">
    <property type="entry name" value="MCP_signal"/>
    <property type="match status" value="1"/>
</dbReference>
<dbReference type="GO" id="GO:0004888">
    <property type="term" value="F:transmembrane signaling receptor activity"/>
    <property type="evidence" value="ECO:0007669"/>
    <property type="project" value="InterPro"/>
</dbReference>
<dbReference type="PRINTS" id="PR00260">
    <property type="entry name" value="CHEMTRNSDUCR"/>
</dbReference>
<dbReference type="EMBL" id="JANUEK010000002">
    <property type="protein sequence ID" value="MCS4279033.1"/>
    <property type="molecule type" value="Genomic_DNA"/>
</dbReference>
<evidence type="ECO:0000256" key="2">
    <source>
        <dbReference type="ARBA" id="ARBA00023224"/>
    </source>
</evidence>
<proteinExistence type="inferred from homology"/>
<name>A0AAW5PH49_9GAMM</name>